<dbReference type="Proteomes" id="UP000551758">
    <property type="component" value="Unassembled WGS sequence"/>
</dbReference>
<name>A0A7J7EHI5_DICBM</name>
<dbReference type="EMBL" id="JACDTQ010002883">
    <property type="protein sequence ID" value="KAF5915121.1"/>
    <property type="molecule type" value="Genomic_DNA"/>
</dbReference>
<evidence type="ECO:0000313" key="2">
    <source>
        <dbReference type="EMBL" id="KAF5915121.1"/>
    </source>
</evidence>
<organism evidence="2 3">
    <name type="scientific">Diceros bicornis minor</name>
    <name type="common">South-central black rhinoceros</name>
    <dbReference type="NCBI Taxonomy" id="77932"/>
    <lineage>
        <taxon>Eukaryota</taxon>
        <taxon>Metazoa</taxon>
        <taxon>Chordata</taxon>
        <taxon>Craniata</taxon>
        <taxon>Vertebrata</taxon>
        <taxon>Euteleostomi</taxon>
        <taxon>Mammalia</taxon>
        <taxon>Eutheria</taxon>
        <taxon>Laurasiatheria</taxon>
        <taxon>Perissodactyla</taxon>
        <taxon>Rhinocerotidae</taxon>
        <taxon>Diceros</taxon>
    </lineage>
</organism>
<feature type="region of interest" description="Disordered" evidence="1">
    <location>
        <begin position="30"/>
        <end position="61"/>
    </location>
</feature>
<gene>
    <name evidence="2" type="ORF">HPG69_011583</name>
</gene>
<reference evidence="2 3" key="1">
    <citation type="journal article" date="2020" name="Mol. Biol. Evol.">
        <title>Interspecific Gene Flow and the Evolution of Specialization in Black and White Rhinoceros.</title>
        <authorList>
            <person name="Moodley Y."/>
            <person name="Westbury M.V."/>
            <person name="Russo I.M."/>
            <person name="Gopalakrishnan S."/>
            <person name="Rakotoarivelo A."/>
            <person name="Olsen R.A."/>
            <person name="Prost S."/>
            <person name="Tunstall T."/>
            <person name="Ryder O.A."/>
            <person name="Dalen L."/>
            <person name="Bruford M.W."/>
        </authorList>
    </citation>
    <scope>NUCLEOTIDE SEQUENCE [LARGE SCALE GENOMIC DNA]</scope>
    <source>
        <strain evidence="2">SBR-YM</strain>
        <tissue evidence="2">Skin</tissue>
    </source>
</reference>
<protein>
    <submittedName>
        <fullName evidence="2">Uncharacterized protein</fullName>
    </submittedName>
</protein>
<evidence type="ECO:0000313" key="3">
    <source>
        <dbReference type="Proteomes" id="UP000551758"/>
    </source>
</evidence>
<sequence length="83" mass="8949">MVGEAPGLPSCFAKATNSRVLILREMWDTKSAGGSRENKQNDGSVFSMTREKSSNHAEVLSARGVLSGPRGIIPHILKRTDVP</sequence>
<dbReference type="AlphaFoldDB" id="A0A7J7EHI5"/>
<accession>A0A7J7EHI5</accession>
<comment type="caution">
    <text evidence="2">The sequence shown here is derived from an EMBL/GenBank/DDBJ whole genome shotgun (WGS) entry which is preliminary data.</text>
</comment>
<evidence type="ECO:0000256" key="1">
    <source>
        <dbReference type="SAM" id="MobiDB-lite"/>
    </source>
</evidence>
<proteinExistence type="predicted"/>
<keyword evidence="3" id="KW-1185">Reference proteome</keyword>